<dbReference type="PANTHER" id="PTHR24300">
    <property type="entry name" value="CYTOCHROME P450 508A4-RELATED"/>
    <property type="match status" value="1"/>
</dbReference>
<dbReference type="Gene3D" id="1.10.630.10">
    <property type="entry name" value="Cytochrome P450"/>
    <property type="match status" value="1"/>
</dbReference>
<evidence type="ECO:0000256" key="6">
    <source>
        <dbReference type="ARBA" id="ARBA00023004"/>
    </source>
</evidence>
<dbReference type="GO" id="GO:0005506">
    <property type="term" value="F:iron ion binding"/>
    <property type="evidence" value="ECO:0007669"/>
    <property type="project" value="InterPro"/>
</dbReference>
<dbReference type="GO" id="GO:0008395">
    <property type="term" value="F:steroid hydroxylase activity"/>
    <property type="evidence" value="ECO:0007669"/>
    <property type="project" value="TreeGrafter"/>
</dbReference>
<dbReference type="PRINTS" id="PR00463">
    <property type="entry name" value="EP450I"/>
</dbReference>
<dbReference type="InterPro" id="IPR001128">
    <property type="entry name" value="Cyt_P450"/>
</dbReference>
<comment type="similarity">
    <text evidence="2">Belongs to the cytochrome P450 family.</text>
</comment>
<dbReference type="GO" id="GO:0016712">
    <property type="term" value="F:oxidoreductase activity, acting on paired donors, with incorporation or reduction of molecular oxygen, reduced flavin or flavoprotein as one donor, and incorporation of one atom of oxygen"/>
    <property type="evidence" value="ECO:0007669"/>
    <property type="project" value="TreeGrafter"/>
</dbReference>
<keyword evidence="10" id="KW-1185">Reference proteome</keyword>
<dbReference type="PANTHER" id="PTHR24300:SF376">
    <property type="entry name" value="CYTOCHROME P450 15A1"/>
    <property type="match status" value="1"/>
</dbReference>
<dbReference type="EMBL" id="GL451281">
    <property type="protein sequence ID" value="EFN79539.1"/>
    <property type="molecule type" value="Genomic_DNA"/>
</dbReference>
<evidence type="ECO:0000256" key="8">
    <source>
        <dbReference type="ARBA" id="ARBA00034736"/>
    </source>
</evidence>
<dbReference type="InterPro" id="IPR002401">
    <property type="entry name" value="Cyt_P450_E_grp-I"/>
</dbReference>
<dbReference type="STRING" id="610380.E2BXM1"/>
<keyword evidence="3" id="KW-0349">Heme</keyword>
<dbReference type="Pfam" id="PF00067">
    <property type="entry name" value="p450"/>
    <property type="match status" value="1"/>
</dbReference>
<dbReference type="OrthoDB" id="6417021at2759"/>
<evidence type="ECO:0000256" key="4">
    <source>
        <dbReference type="ARBA" id="ARBA00022723"/>
    </source>
</evidence>
<dbReference type="GO" id="GO:0006805">
    <property type="term" value="P:xenobiotic metabolic process"/>
    <property type="evidence" value="ECO:0007669"/>
    <property type="project" value="TreeGrafter"/>
</dbReference>
<sequence>MDDLLKELETLRISGNFSDHNWKSCIDLIQTSHVPQKMIGETRPCEEKDFREYRLIVERNLSNVRFMLRHIVDSCREKHLLLIDDNVALAKMFGMNLLLLIGEHIEKNIWNTAECVNISKELIANFCELWACQSITAFFSEHENFNKLLVMLRPKLLKDTWKTYPAAVTCFKWMLHLVEKPMLFNYISQVLPTTLILLDDHVPENISIGLQCLHLIIQHSHMKKGLIDSGYALVIYHSLKHLTYRKQVEYIIPLYTCLANIIPTIEYWNDRSDAFEWTVRDEILSNLIDNMTFEQNIELRHAYMVSLPQFLTNIGCGKWCESLARILVEYCEHHTDLRTLKATLQTAKTFLLMFHLRITAHCVSLYTAFLKLHFDLTETPVFDREIMQNLQDCIIRVPISGSYLILLLRSYSFPYKAVEYYTKRLKSKIIGCYLGSFWVVIANDYASIKEVLKRDEFDGRITEVPVIKARSFGKTLGITFADNTLWREQRRFFLRNIRDFGFGRRQDGIEKQIMDEISQLIDILKHGAVNDGEEKIIKGNLILFPDILYPTICSSLWNVLFGQRFNRSEHDIPRRFGRMAMLFHRSLDSTGGALFHLPVLRYFGNMFGFKDMMKANNAMIDIIQEYLKSQDVIPSENVDRGFIDRYLDILNKDDNTQTFSKEQLIILLADILLAANSTLPTVITQIFKYLIHHPRILKKAQDEIDRVVGTGRLVTWDDRKK</sequence>
<organism evidence="10">
    <name type="scientific">Harpegnathos saltator</name>
    <name type="common">Jerdon's jumping ant</name>
    <dbReference type="NCBI Taxonomy" id="610380"/>
    <lineage>
        <taxon>Eukaryota</taxon>
        <taxon>Metazoa</taxon>
        <taxon>Ecdysozoa</taxon>
        <taxon>Arthropoda</taxon>
        <taxon>Hexapoda</taxon>
        <taxon>Insecta</taxon>
        <taxon>Pterygota</taxon>
        <taxon>Neoptera</taxon>
        <taxon>Endopterygota</taxon>
        <taxon>Hymenoptera</taxon>
        <taxon>Apocrita</taxon>
        <taxon>Aculeata</taxon>
        <taxon>Formicoidea</taxon>
        <taxon>Formicidae</taxon>
        <taxon>Ponerinae</taxon>
        <taxon>Ponerini</taxon>
        <taxon>Harpegnathos</taxon>
    </lineage>
</organism>
<evidence type="ECO:0000313" key="10">
    <source>
        <dbReference type="Proteomes" id="UP000008237"/>
    </source>
</evidence>
<evidence type="ECO:0000256" key="2">
    <source>
        <dbReference type="ARBA" id="ARBA00010617"/>
    </source>
</evidence>
<evidence type="ECO:0000256" key="3">
    <source>
        <dbReference type="ARBA" id="ARBA00022617"/>
    </source>
</evidence>
<gene>
    <name evidence="9" type="ORF">EAI_04859</name>
</gene>
<evidence type="ECO:0000313" key="9">
    <source>
        <dbReference type="EMBL" id="EFN79539.1"/>
    </source>
</evidence>
<dbReference type="InterPro" id="IPR018870">
    <property type="entry name" value="Tti2"/>
</dbReference>
<dbReference type="Proteomes" id="UP000008237">
    <property type="component" value="Unassembled WGS sequence"/>
</dbReference>
<dbReference type="InterPro" id="IPR036396">
    <property type="entry name" value="Cyt_P450_sf"/>
</dbReference>
<dbReference type="GO" id="GO:0005737">
    <property type="term" value="C:cytoplasm"/>
    <property type="evidence" value="ECO:0007669"/>
    <property type="project" value="TreeGrafter"/>
</dbReference>
<dbReference type="AlphaFoldDB" id="E2BXM1"/>
<evidence type="ECO:0000256" key="5">
    <source>
        <dbReference type="ARBA" id="ARBA00023002"/>
    </source>
</evidence>
<dbReference type="InParanoid" id="E2BXM1"/>
<dbReference type="Pfam" id="PF10521">
    <property type="entry name" value="Tti2"/>
    <property type="match status" value="1"/>
</dbReference>
<dbReference type="SUPFAM" id="SSF48371">
    <property type="entry name" value="ARM repeat"/>
    <property type="match status" value="1"/>
</dbReference>
<evidence type="ECO:0000256" key="7">
    <source>
        <dbReference type="ARBA" id="ARBA00023033"/>
    </source>
</evidence>
<dbReference type="GO" id="GO:0006082">
    <property type="term" value="P:organic acid metabolic process"/>
    <property type="evidence" value="ECO:0007669"/>
    <property type="project" value="TreeGrafter"/>
</dbReference>
<reference evidence="9 10" key="1">
    <citation type="journal article" date="2010" name="Science">
        <title>Genomic comparison of the ants Camponotus floridanus and Harpegnathos saltator.</title>
        <authorList>
            <person name="Bonasio R."/>
            <person name="Zhang G."/>
            <person name="Ye C."/>
            <person name="Mutti N.S."/>
            <person name="Fang X."/>
            <person name="Qin N."/>
            <person name="Donahue G."/>
            <person name="Yang P."/>
            <person name="Li Q."/>
            <person name="Li C."/>
            <person name="Zhang P."/>
            <person name="Huang Z."/>
            <person name="Berger S.L."/>
            <person name="Reinberg D."/>
            <person name="Wang J."/>
            <person name="Liebig J."/>
        </authorList>
    </citation>
    <scope>NUCLEOTIDE SEQUENCE [LARGE SCALE GENOMIC DNA]</scope>
    <source>
        <strain evidence="9 10">R22 G/1</strain>
    </source>
</reference>
<accession>E2BXM1</accession>
<keyword evidence="4" id="KW-0479">Metal-binding</keyword>
<dbReference type="InterPro" id="IPR050182">
    <property type="entry name" value="Cytochrome_P450_fam2"/>
</dbReference>
<evidence type="ECO:0000256" key="1">
    <source>
        <dbReference type="ARBA" id="ARBA00001971"/>
    </source>
</evidence>
<keyword evidence="6" id="KW-0408">Iron</keyword>
<dbReference type="InterPro" id="IPR016024">
    <property type="entry name" value="ARM-type_fold"/>
</dbReference>
<dbReference type="GO" id="GO:0110078">
    <property type="term" value="C:TTT Hsp90 cochaperone complex"/>
    <property type="evidence" value="ECO:0007669"/>
    <property type="project" value="InterPro"/>
</dbReference>
<keyword evidence="7" id="KW-0503">Monooxygenase</keyword>
<dbReference type="GO" id="GO:0020037">
    <property type="term" value="F:heme binding"/>
    <property type="evidence" value="ECO:0007669"/>
    <property type="project" value="InterPro"/>
</dbReference>
<proteinExistence type="inferred from homology"/>
<name>E2BXM1_HARSA</name>
<keyword evidence="5" id="KW-0560">Oxidoreductase</keyword>
<comment type="similarity">
    <text evidence="8">Belongs to the TTI2 family.</text>
</comment>
<comment type="cofactor">
    <cofactor evidence="1">
        <name>heme</name>
        <dbReference type="ChEBI" id="CHEBI:30413"/>
    </cofactor>
</comment>
<dbReference type="OMA" id="ANNAMID"/>
<protein>
    <submittedName>
        <fullName evidence="9">Probable cytochrome P450 304a1</fullName>
    </submittedName>
</protein>
<dbReference type="SUPFAM" id="SSF48264">
    <property type="entry name" value="Cytochrome P450"/>
    <property type="match status" value="1"/>
</dbReference>